<accession>A0ABX1MM95</accession>
<evidence type="ECO:0000313" key="6">
    <source>
        <dbReference type="EMBL" id="NMF89074.1"/>
    </source>
</evidence>
<proteinExistence type="predicted"/>
<reference evidence="6 7" key="1">
    <citation type="submission" date="2019-12" db="EMBL/GenBank/DDBJ databases">
        <title>Comparative genomics gives insights into the taxonomy of the Azoarcus-Aromatoleum group and reveals separate origins of nif in the plant-associated Azoarcus and non-plant-associated Aromatoleum sub-groups.</title>
        <authorList>
            <person name="Lafos M."/>
            <person name="Maluk M."/>
            <person name="Batista M."/>
            <person name="Junghare M."/>
            <person name="Carmona M."/>
            <person name="Faoro H."/>
            <person name="Cruz L.M."/>
            <person name="Battistoni F."/>
            <person name="De Souza E."/>
            <person name="Pedrosa F."/>
            <person name="Chen W.-M."/>
            <person name="Poole P.S."/>
            <person name="Dixon R.A."/>
            <person name="James E.K."/>
        </authorList>
    </citation>
    <scope>NUCLEOTIDE SEQUENCE [LARGE SCALE GENOMIC DNA]</scope>
    <source>
        <strain evidence="6 7">ToN1</strain>
    </source>
</reference>
<dbReference type="PROSITE" id="PS00198">
    <property type="entry name" value="4FE4S_FER_1"/>
    <property type="match status" value="1"/>
</dbReference>
<evidence type="ECO:0000256" key="1">
    <source>
        <dbReference type="ARBA" id="ARBA00022485"/>
    </source>
</evidence>
<dbReference type="Gene3D" id="3.30.70.20">
    <property type="match status" value="2"/>
</dbReference>
<evidence type="ECO:0000259" key="5">
    <source>
        <dbReference type="PROSITE" id="PS51379"/>
    </source>
</evidence>
<dbReference type="InterPro" id="IPR050572">
    <property type="entry name" value="Fe-S_Ferredoxin"/>
</dbReference>
<organism evidence="6 7">
    <name type="scientific">Aromatoleum petrolei</name>
    <dbReference type="NCBI Taxonomy" id="76116"/>
    <lineage>
        <taxon>Bacteria</taxon>
        <taxon>Pseudomonadati</taxon>
        <taxon>Pseudomonadota</taxon>
        <taxon>Betaproteobacteria</taxon>
        <taxon>Rhodocyclales</taxon>
        <taxon>Rhodocyclaceae</taxon>
        <taxon>Aromatoleum</taxon>
    </lineage>
</organism>
<name>A0ABX1MM95_9RHOO</name>
<keyword evidence="7" id="KW-1185">Reference proteome</keyword>
<dbReference type="Pfam" id="PF12838">
    <property type="entry name" value="Fer4_7"/>
    <property type="match status" value="2"/>
</dbReference>
<evidence type="ECO:0000256" key="2">
    <source>
        <dbReference type="ARBA" id="ARBA00022723"/>
    </source>
</evidence>
<dbReference type="EMBL" id="WTVR01000019">
    <property type="protein sequence ID" value="NMF89074.1"/>
    <property type="molecule type" value="Genomic_DNA"/>
</dbReference>
<keyword evidence="3" id="KW-0408">Iron</keyword>
<dbReference type="Proteomes" id="UP000652074">
    <property type="component" value="Unassembled WGS sequence"/>
</dbReference>
<dbReference type="PANTHER" id="PTHR43687">
    <property type="entry name" value="ADENYLYLSULFATE REDUCTASE, BETA SUBUNIT"/>
    <property type="match status" value="1"/>
</dbReference>
<dbReference type="PROSITE" id="PS51379">
    <property type="entry name" value="4FE4S_FER_2"/>
    <property type="match status" value="3"/>
</dbReference>
<protein>
    <submittedName>
        <fullName evidence="6">4Fe-4S dicluster domain-containing protein</fullName>
    </submittedName>
</protein>
<feature type="domain" description="4Fe-4S ferredoxin-type" evidence="5">
    <location>
        <begin position="289"/>
        <end position="318"/>
    </location>
</feature>
<comment type="caution">
    <text evidence="6">The sequence shown here is derived from an EMBL/GenBank/DDBJ whole genome shotgun (WGS) entry which is preliminary data.</text>
</comment>
<keyword evidence="2" id="KW-0479">Metal-binding</keyword>
<dbReference type="InterPro" id="IPR017900">
    <property type="entry name" value="4Fe4S_Fe_S_CS"/>
</dbReference>
<gene>
    <name evidence="6" type="ORF">GPA26_11375</name>
</gene>
<keyword evidence="4" id="KW-0411">Iron-sulfur</keyword>
<dbReference type="SUPFAM" id="SSF54862">
    <property type="entry name" value="4Fe-4S ferredoxins"/>
    <property type="match status" value="1"/>
</dbReference>
<feature type="domain" description="4Fe-4S ferredoxin-type" evidence="5">
    <location>
        <begin position="257"/>
        <end position="285"/>
    </location>
</feature>
<evidence type="ECO:0000256" key="4">
    <source>
        <dbReference type="ARBA" id="ARBA00023014"/>
    </source>
</evidence>
<dbReference type="RefSeq" id="WP_169206454.1">
    <property type="nucleotide sequence ID" value="NZ_CP059560.1"/>
</dbReference>
<sequence length="369" mass="39655">MSLAYPQFRSSRCTRYRYRYSECSRCADACPHEAITLSDEGAALDSTRCQNCALCVSACRTGAWESEAFKPIELLRQAIKQETFSFACAPSGLSADAVVPCLGAIDAATLAYLAKRRIAVSLHGTANCADCAHNPRGAAQLALDLDACAVLSVAAEPAERGPWLAPVLADDPTATPPGGKGGFAPSRRQLFRRLLGRGMDEIASAAAPVEVAPPVPDKAIRAGACALPEQRELLQIVCARSDERPFEVPVHEGLPLMALALHPGCTVCEACFRACPTGAIQIEESPADWQLRFDADRCVACEVCLEVCQPRVLDAEPVFDARPEQPARVLHALAKQRCARCDRHFVSAEPEETCPICRDDEDAFAAIFG</sequence>
<dbReference type="PANTHER" id="PTHR43687:SF1">
    <property type="entry name" value="FERREDOXIN III"/>
    <property type="match status" value="1"/>
</dbReference>
<evidence type="ECO:0000256" key="3">
    <source>
        <dbReference type="ARBA" id="ARBA00023004"/>
    </source>
</evidence>
<evidence type="ECO:0000313" key="7">
    <source>
        <dbReference type="Proteomes" id="UP000652074"/>
    </source>
</evidence>
<keyword evidence="1" id="KW-0004">4Fe-4S</keyword>
<dbReference type="InterPro" id="IPR017896">
    <property type="entry name" value="4Fe4S_Fe-S-bd"/>
</dbReference>
<feature type="domain" description="4Fe-4S ferredoxin-type" evidence="5">
    <location>
        <begin position="40"/>
        <end position="69"/>
    </location>
</feature>